<evidence type="ECO:0000313" key="2">
    <source>
        <dbReference type="Proteomes" id="UP001646157"/>
    </source>
</evidence>
<comment type="caution">
    <text evidence="1">The sequence shown here is derived from an EMBL/GenBank/DDBJ whole genome shotgun (WGS) entry which is preliminary data.</text>
</comment>
<dbReference type="RefSeq" id="WP_205168322.1">
    <property type="nucleotide sequence ID" value="NZ_JAFBDZ010000001.1"/>
</dbReference>
<dbReference type="Gene3D" id="1.10.287.1100">
    <property type="entry name" value="Sporulation inhibitor A"/>
    <property type="match status" value="1"/>
</dbReference>
<gene>
    <name evidence="1" type="ORF">JOC86_000669</name>
</gene>
<organism evidence="1 2">
    <name type="scientific">Rossellomorea pakistanensis</name>
    <dbReference type="NCBI Taxonomy" id="992288"/>
    <lineage>
        <taxon>Bacteria</taxon>
        <taxon>Bacillati</taxon>
        <taxon>Bacillota</taxon>
        <taxon>Bacilli</taxon>
        <taxon>Bacillales</taxon>
        <taxon>Bacillaceae</taxon>
        <taxon>Rossellomorea</taxon>
    </lineage>
</organism>
<evidence type="ECO:0008006" key="3">
    <source>
        <dbReference type="Google" id="ProtNLM"/>
    </source>
</evidence>
<dbReference type="SUPFAM" id="SSF100985">
    <property type="entry name" value="Sporulation inhibitor Sda"/>
    <property type="match status" value="1"/>
</dbReference>
<sequence>MKIMSNEQLVAAYRDAEKHGKDRDWIHMLKKEIRSRGLKPFRKA</sequence>
<accession>A0ABS2N8D9</accession>
<protein>
    <recommendedName>
        <fullName evidence="3">Acyl-CoA synthetase</fullName>
    </recommendedName>
</protein>
<dbReference type="Pfam" id="PF08970">
    <property type="entry name" value="Sda"/>
    <property type="match status" value="1"/>
</dbReference>
<name>A0ABS2N8D9_9BACI</name>
<dbReference type="EMBL" id="JAFBDZ010000001">
    <property type="protein sequence ID" value="MBM7584132.1"/>
    <property type="molecule type" value="Genomic_DNA"/>
</dbReference>
<dbReference type="Proteomes" id="UP001646157">
    <property type="component" value="Unassembled WGS sequence"/>
</dbReference>
<proteinExistence type="predicted"/>
<keyword evidence="2" id="KW-1185">Reference proteome</keyword>
<dbReference type="InterPro" id="IPR015064">
    <property type="entry name" value="Sda"/>
</dbReference>
<reference evidence="1 2" key="1">
    <citation type="submission" date="2021-01" db="EMBL/GenBank/DDBJ databases">
        <title>Genomic Encyclopedia of Type Strains, Phase IV (KMG-IV): sequencing the most valuable type-strain genomes for metagenomic binning, comparative biology and taxonomic classification.</title>
        <authorList>
            <person name="Goeker M."/>
        </authorList>
    </citation>
    <scope>NUCLEOTIDE SEQUENCE [LARGE SCALE GENOMIC DNA]</scope>
    <source>
        <strain evidence="1 2">DSM 24834</strain>
    </source>
</reference>
<evidence type="ECO:0000313" key="1">
    <source>
        <dbReference type="EMBL" id="MBM7584132.1"/>
    </source>
</evidence>
<dbReference type="InterPro" id="IPR036916">
    <property type="entry name" value="Sda_sf"/>
</dbReference>